<keyword evidence="5" id="KW-0732">Signal</keyword>
<dbReference type="PANTHER" id="PTHR19857:SF8">
    <property type="entry name" value="ANGIO-ASSOCIATED MIGRATORY CELL PROTEIN"/>
    <property type="match status" value="1"/>
</dbReference>
<dbReference type="InterPro" id="IPR015943">
    <property type="entry name" value="WD40/YVTN_repeat-like_dom_sf"/>
</dbReference>
<evidence type="ECO:0000256" key="5">
    <source>
        <dbReference type="SAM" id="SignalP"/>
    </source>
</evidence>
<evidence type="ECO:0000313" key="7">
    <source>
        <dbReference type="Proteomes" id="UP000018680"/>
    </source>
</evidence>
<dbReference type="AlphaFoldDB" id="V5WFW1"/>
<dbReference type="RefSeq" id="WP_024267646.1">
    <property type="nucleotide sequence ID" value="NC_023035.1"/>
</dbReference>
<proteinExistence type="predicted"/>
<evidence type="ECO:0000256" key="4">
    <source>
        <dbReference type="SAM" id="MobiDB-lite"/>
    </source>
</evidence>
<dbReference type="KEGG" id="slr:L21SP2_1323"/>
<accession>V5WFW1</accession>
<evidence type="ECO:0000256" key="2">
    <source>
        <dbReference type="ARBA" id="ARBA00022737"/>
    </source>
</evidence>
<dbReference type="eggNOG" id="ENOG5034689">
    <property type="taxonomic scope" value="Bacteria"/>
</dbReference>
<dbReference type="Gene3D" id="2.130.10.10">
    <property type="entry name" value="YVTN repeat-like/Quinoprotein amine dehydrogenase"/>
    <property type="match status" value="1"/>
</dbReference>
<dbReference type="InterPro" id="IPR001680">
    <property type="entry name" value="WD40_rpt"/>
</dbReference>
<dbReference type="HOGENOM" id="CLU_019092_1_0_12"/>
<feature type="compositionally biased region" description="Low complexity" evidence="4">
    <location>
        <begin position="765"/>
        <end position="774"/>
    </location>
</feature>
<evidence type="ECO:0000313" key="6">
    <source>
        <dbReference type="EMBL" id="AHC14722.1"/>
    </source>
</evidence>
<feature type="repeat" description="WD" evidence="3">
    <location>
        <begin position="31"/>
        <end position="72"/>
    </location>
</feature>
<dbReference type="SUPFAM" id="SSF50998">
    <property type="entry name" value="Quinoprotein alcohol dehydrogenase-like"/>
    <property type="match status" value="1"/>
</dbReference>
<evidence type="ECO:0000256" key="3">
    <source>
        <dbReference type="PROSITE-ProRule" id="PRU00221"/>
    </source>
</evidence>
<dbReference type="STRING" id="1307761.L21SP2_1323"/>
<dbReference type="SUPFAM" id="SSF51004">
    <property type="entry name" value="C-terminal (heme d1) domain of cytochrome cd1-nitrite reductase"/>
    <property type="match status" value="1"/>
</dbReference>
<dbReference type="Proteomes" id="UP000018680">
    <property type="component" value="Chromosome"/>
</dbReference>
<dbReference type="InterPro" id="IPR051179">
    <property type="entry name" value="WD_repeat_multifunction"/>
</dbReference>
<evidence type="ECO:0000256" key="1">
    <source>
        <dbReference type="ARBA" id="ARBA00022574"/>
    </source>
</evidence>
<dbReference type="OrthoDB" id="354107at2"/>
<dbReference type="InterPro" id="IPR011047">
    <property type="entry name" value="Quinoprotein_ADH-like_sf"/>
</dbReference>
<dbReference type="PANTHER" id="PTHR19857">
    <property type="entry name" value="MITOCHONDRIAL DIVISION PROTEIN 1-RELATED"/>
    <property type="match status" value="1"/>
</dbReference>
<sequence length="804" mass="88426">MKKLLLTALTLLLAASAFGIESVPGSFPHINQGHSAPVSATAVRDDALLSFSGSASGVLKVWNNETRRLIQHIQVGQDPIIMIAPHPENNELAIVEEGSRGEYRLSVWNWEDKRLSFARTLEDLPVFLRYSPRGSFLTLALPQWRSLRFYDTQRARELNYLPDGFGIVQHAEVSGSETRIMTYSGNSGSIRYLDLRSGEKNHETQTQRDLRHFTLLPNQRHALGYKNGSLYLIDVVNGRTVDSLDSGDVLGIIPDSRNENAYFLLQELGRRKRLNSLNVAFGNSIRLERSQESVTISGSADYFSTSRSISVFAAENGQLGVVTNGGISYLGVTGLSGIQRIVYQGNWTYIQSADGISRIPSGLLLEARESGNHGRFEDVDELITRLNLPIVNPAGMTPLDNVKILIWGREDTSSILEYNSFTREVRRIDVDMRSPIREIRVGERYIILMDNEDGIQLLEKNSYQKQFQYQTLGLMDVLELSNGRLLIAKNQAGFFNSSLIEVNPQTGETSLVNSDDTVVFQFVRPSNSRTFYSLGIASSQGNSYTHIREFSQGRLSSGRSIMRFTGEDSDASLFYNDDNNSLVTSAGPDGVNIYRNRRLNSLESNNNLPLKVFAKGDLVFAVNADGTASIWDSRSRDLVSQVTSLPNGDLVILLPDSSFIPLETNPGNPIFPYNQLLTPVRLSPRGEARLTRIDVLKTETETSTESSDGSRAGKESSQEDGENRSNSVNETADKEGSASEDPESEDNAENNSENTNDGSSGGSSGSSSASSSGDSSDDEEESGDDSVDGSVDETVDDSGENEDT</sequence>
<feature type="signal peptide" evidence="5">
    <location>
        <begin position="1"/>
        <end position="19"/>
    </location>
</feature>
<protein>
    <submittedName>
        <fullName evidence="6">Uncharacterized protein</fullName>
    </submittedName>
</protein>
<dbReference type="InterPro" id="IPR011048">
    <property type="entry name" value="Haem_d1_sf"/>
</dbReference>
<name>V5WFW1_9SPIO</name>
<reference evidence="6 7" key="1">
    <citation type="journal article" date="2015" name="Stand. Genomic Sci.">
        <title>Complete genome sequence and description of Salinispira pacifica gen. nov., sp. nov., a novel spirochaete isolated form a hypersaline microbial mat.</title>
        <authorList>
            <person name="Ben Hania W."/>
            <person name="Joseph M."/>
            <person name="Schumann P."/>
            <person name="Bunk B."/>
            <person name="Fiebig A."/>
            <person name="Sproer C."/>
            <person name="Klenk H.P."/>
            <person name="Fardeau M.L."/>
            <person name="Spring S."/>
        </authorList>
    </citation>
    <scope>NUCLEOTIDE SEQUENCE [LARGE SCALE GENOMIC DNA]</scope>
    <source>
        <strain evidence="6 7">L21-RPul-D2</strain>
    </source>
</reference>
<organism evidence="6 7">
    <name type="scientific">Salinispira pacifica</name>
    <dbReference type="NCBI Taxonomy" id="1307761"/>
    <lineage>
        <taxon>Bacteria</taxon>
        <taxon>Pseudomonadati</taxon>
        <taxon>Spirochaetota</taxon>
        <taxon>Spirochaetia</taxon>
        <taxon>Spirochaetales</taxon>
        <taxon>Spirochaetaceae</taxon>
        <taxon>Salinispira</taxon>
    </lineage>
</organism>
<gene>
    <name evidence="6" type="ORF">L21SP2_1323</name>
</gene>
<feature type="compositionally biased region" description="Acidic residues" evidence="4">
    <location>
        <begin position="775"/>
        <end position="804"/>
    </location>
</feature>
<dbReference type="PROSITE" id="PS50082">
    <property type="entry name" value="WD_REPEATS_2"/>
    <property type="match status" value="1"/>
</dbReference>
<dbReference type="SMART" id="SM00320">
    <property type="entry name" value="WD40"/>
    <property type="match status" value="2"/>
</dbReference>
<feature type="compositionally biased region" description="Low complexity" evidence="4">
    <location>
        <begin position="749"/>
        <end position="758"/>
    </location>
</feature>
<feature type="compositionally biased region" description="Basic and acidic residues" evidence="4">
    <location>
        <begin position="711"/>
        <end position="723"/>
    </location>
</feature>
<keyword evidence="1 3" id="KW-0853">WD repeat</keyword>
<feature type="compositionally biased region" description="Acidic residues" evidence="4">
    <location>
        <begin position="738"/>
        <end position="748"/>
    </location>
</feature>
<keyword evidence="7" id="KW-1185">Reference proteome</keyword>
<dbReference type="EMBL" id="CP006939">
    <property type="protein sequence ID" value="AHC14722.1"/>
    <property type="molecule type" value="Genomic_DNA"/>
</dbReference>
<feature type="region of interest" description="Disordered" evidence="4">
    <location>
        <begin position="692"/>
        <end position="804"/>
    </location>
</feature>
<feature type="chain" id="PRO_5004741903" evidence="5">
    <location>
        <begin position="20"/>
        <end position="804"/>
    </location>
</feature>
<keyword evidence="2" id="KW-0677">Repeat</keyword>